<evidence type="ECO:0000256" key="6">
    <source>
        <dbReference type="ARBA" id="ARBA00022989"/>
    </source>
</evidence>
<dbReference type="EMBL" id="JAIWJX010000002">
    <property type="protein sequence ID" value="MCK6256559.1"/>
    <property type="molecule type" value="Genomic_DNA"/>
</dbReference>
<feature type="compositionally biased region" description="Polar residues" evidence="9">
    <location>
        <begin position="223"/>
        <end position="237"/>
    </location>
</feature>
<keyword evidence="5" id="KW-0029">Amino-acid transport</keyword>
<evidence type="ECO:0000313" key="12">
    <source>
        <dbReference type="Proteomes" id="UP001139011"/>
    </source>
</evidence>
<keyword evidence="2 8" id="KW-0813">Transport</keyword>
<evidence type="ECO:0000256" key="7">
    <source>
        <dbReference type="ARBA" id="ARBA00023136"/>
    </source>
</evidence>
<comment type="similarity">
    <text evidence="8">Belongs to the binding-protein-dependent transport system permease family.</text>
</comment>
<dbReference type="GO" id="GO:0006865">
    <property type="term" value="P:amino acid transport"/>
    <property type="evidence" value="ECO:0007669"/>
    <property type="project" value="UniProtKB-KW"/>
</dbReference>
<dbReference type="InterPro" id="IPR000515">
    <property type="entry name" value="MetI-like"/>
</dbReference>
<evidence type="ECO:0000256" key="4">
    <source>
        <dbReference type="ARBA" id="ARBA00022692"/>
    </source>
</evidence>
<proteinExistence type="inferred from homology"/>
<keyword evidence="4 8" id="KW-0812">Transmembrane</keyword>
<dbReference type="InterPro" id="IPR035906">
    <property type="entry name" value="MetI-like_sf"/>
</dbReference>
<dbReference type="NCBIfam" id="TIGR01726">
    <property type="entry name" value="HEQRo_perm_3TM"/>
    <property type="match status" value="1"/>
</dbReference>
<sequence>MDFIGAYSAGNLLFLLKGLMTTLFVAFIAIVFSFIFGSILGILRYAKIPVLSKVVAVCVETIRNLPLLLIIFFTFFALPEVGIKMSVMMAAVTALIIFESAMLSEIVRSGLNSIEKGQIEAARSSGLTYIQTMQHIILPQALRRMVPPIVSQFISLLKDTSLAVVISLPELLHNAQIVNGKNVNYVIPTFLLIAFIYFLVNYSLSLLARRLETKERSNRKSTGKTLPIQQQAGSEPM</sequence>
<feature type="domain" description="ABC transmembrane type-1" evidence="10">
    <location>
        <begin position="19"/>
        <end position="208"/>
    </location>
</feature>
<dbReference type="GO" id="GO:0043190">
    <property type="term" value="C:ATP-binding cassette (ABC) transporter complex"/>
    <property type="evidence" value="ECO:0007669"/>
    <property type="project" value="InterPro"/>
</dbReference>
<comment type="subcellular location">
    <subcellularLocation>
        <location evidence="1 8">Cell membrane</location>
        <topology evidence="1 8">Multi-pass membrane protein</topology>
    </subcellularLocation>
</comment>
<dbReference type="PROSITE" id="PS50928">
    <property type="entry name" value="ABC_TM1"/>
    <property type="match status" value="1"/>
</dbReference>
<keyword evidence="7 8" id="KW-0472">Membrane</keyword>
<dbReference type="AlphaFoldDB" id="A0A9X1XFE9"/>
<name>A0A9X1XFE9_9BACL</name>
<reference evidence="11" key="1">
    <citation type="submission" date="2021-09" db="EMBL/GenBank/DDBJ databases">
        <title>Genome analysis of Fictibacillus sp. KIGAM418 isolated from marine sediment.</title>
        <authorList>
            <person name="Seo M.-J."/>
            <person name="Cho E.-S."/>
            <person name="Hwang C.Y."/>
        </authorList>
    </citation>
    <scope>NUCLEOTIDE SEQUENCE</scope>
    <source>
        <strain evidence="11">KIGAM418</strain>
    </source>
</reference>
<dbReference type="FunFam" id="1.10.3720.10:FF:000033">
    <property type="entry name" value="Polar amino acid ABC transporter permease"/>
    <property type="match status" value="1"/>
</dbReference>
<dbReference type="InterPro" id="IPR043429">
    <property type="entry name" value="ArtM/GltK/GlnP/TcyL/YhdX-like"/>
</dbReference>
<evidence type="ECO:0000256" key="1">
    <source>
        <dbReference type="ARBA" id="ARBA00004651"/>
    </source>
</evidence>
<keyword evidence="3" id="KW-1003">Cell membrane</keyword>
<accession>A0A9X1XFE9</accession>
<dbReference type="Gene3D" id="1.10.3720.10">
    <property type="entry name" value="MetI-like"/>
    <property type="match status" value="1"/>
</dbReference>
<comment type="caution">
    <text evidence="11">The sequence shown here is derived from an EMBL/GenBank/DDBJ whole genome shotgun (WGS) entry which is preliminary data.</text>
</comment>
<keyword evidence="12" id="KW-1185">Reference proteome</keyword>
<evidence type="ECO:0000256" key="9">
    <source>
        <dbReference type="SAM" id="MobiDB-lite"/>
    </source>
</evidence>
<dbReference type="PANTHER" id="PTHR30614">
    <property type="entry name" value="MEMBRANE COMPONENT OF AMINO ACID ABC TRANSPORTER"/>
    <property type="match status" value="1"/>
</dbReference>
<protein>
    <submittedName>
        <fullName evidence="11">Amino acid ABC transporter permease</fullName>
    </submittedName>
</protein>
<dbReference type="InterPro" id="IPR010065">
    <property type="entry name" value="AA_ABC_transptr_permease_3TM"/>
</dbReference>
<dbReference type="CDD" id="cd06261">
    <property type="entry name" value="TM_PBP2"/>
    <property type="match status" value="1"/>
</dbReference>
<dbReference type="RefSeq" id="WP_248252214.1">
    <property type="nucleotide sequence ID" value="NZ_JAIWJX010000002.1"/>
</dbReference>
<evidence type="ECO:0000313" key="11">
    <source>
        <dbReference type="EMBL" id="MCK6256559.1"/>
    </source>
</evidence>
<evidence type="ECO:0000256" key="2">
    <source>
        <dbReference type="ARBA" id="ARBA00022448"/>
    </source>
</evidence>
<dbReference type="Proteomes" id="UP001139011">
    <property type="component" value="Unassembled WGS sequence"/>
</dbReference>
<dbReference type="Pfam" id="PF00528">
    <property type="entry name" value="BPD_transp_1"/>
    <property type="match status" value="1"/>
</dbReference>
<dbReference type="PANTHER" id="PTHR30614:SF41">
    <property type="entry name" value="INNER MEMBRANE AMINO-ACID ABC TRANSPORTER PERMEASE PROTEIN YHDY"/>
    <property type="match status" value="1"/>
</dbReference>
<keyword evidence="6 8" id="KW-1133">Transmembrane helix</keyword>
<feature type="region of interest" description="Disordered" evidence="9">
    <location>
        <begin position="218"/>
        <end position="237"/>
    </location>
</feature>
<organism evidence="11 12">
    <name type="scientific">Fictibacillus marinisediminis</name>
    <dbReference type="NCBI Taxonomy" id="2878389"/>
    <lineage>
        <taxon>Bacteria</taxon>
        <taxon>Bacillati</taxon>
        <taxon>Bacillota</taxon>
        <taxon>Bacilli</taxon>
        <taxon>Bacillales</taxon>
        <taxon>Fictibacillaceae</taxon>
        <taxon>Fictibacillus</taxon>
    </lineage>
</organism>
<evidence type="ECO:0000256" key="3">
    <source>
        <dbReference type="ARBA" id="ARBA00022475"/>
    </source>
</evidence>
<dbReference type="SUPFAM" id="SSF161098">
    <property type="entry name" value="MetI-like"/>
    <property type="match status" value="1"/>
</dbReference>
<evidence type="ECO:0000259" key="10">
    <source>
        <dbReference type="PROSITE" id="PS50928"/>
    </source>
</evidence>
<dbReference type="GO" id="GO:0022857">
    <property type="term" value="F:transmembrane transporter activity"/>
    <property type="evidence" value="ECO:0007669"/>
    <property type="project" value="InterPro"/>
</dbReference>
<feature type="transmembrane region" description="Helical" evidence="8">
    <location>
        <begin position="185"/>
        <end position="208"/>
    </location>
</feature>
<evidence type="ECO:0000256" key="8">
    <source>
        <dbReference type="RuleBase" id="RU363032"/>
    </source>
</evidence>
<evidence type="ECO:0000256" key="5">
    <source>
        <dbReference type="ARBA" id="ARBA00022970"/>
    </source>
</evidence>
<feature type="transmembrane region" description="Helical" evidence="8">
    <location>
        <begin position="54"/>
        <end position="77"/>
    </location>
</feature>
<gene>
    <name evidence="11" type="ORF">LCY76_08130</name>
</gene>
<feature type="transmembrane region" description="Helical" evidence="8">
    <location>
        <begin position="20"/>
        <end position="42"/>
    </location>
</feature>